<feature type="non-terminal residue" evidence="1">
    <location>
        <position position="68"/>
    </location>
</feature>
<feature type="non-terminal residue" evidence="1">
    <location>
        <position position="1"/>
    </location>
</feature>
<name>A0A1A8UH04_NOTFU</name>
<evidence type="ECO:0000313" key="1">
    <source>
        <dbReference type="EMBL" id="SBS46886.1"/>
    </source>
</evidence>
<reference evidence="1" key="1">
    <citation type="submission" date="2016-05" db="EMBL/GenBank/DDBJ databases">
        <authorList>
            <person name="Lavstsen T."/>
            <person name="Jespersen J.S."/>
        </authorList>
    </citation>
    <scope>NUCLEOTIDE SEQUENCE</scope>
    <source>
        <tissue evidence="1">Brain</tissue>
    </source>
</reference>
<dbReference type="EMBL" id="HAEJ01006429">
    <property type="protein sequence ID" value="SBS46886.1"/>
    <property type="molecule type" value="Transcribed_RNA"/>
</dbReference>
<accession>A0A1A8UH04</accession>
<reference evidence="1" key="2">
    <citation type="submission" date="2016-06" db="EMBL/GenBank/DDBJ databases">
        <title>The genome of a short-lived fish provides insights into sex chromosome evolution and the genetic control of aging.</title>
        <authorList>
            <person name="Reichwald K."/>
            <person name="Felder M."/>
            <person name="Petzold A."/>
            <person name="Koch P."/>
            <person name="Groth M."/>
            <person name="Platzer M."/>
        </authorList>
    </citation>
    <scope>NUCLEOTIDE SEQUENCE</scope>
    <source>
        <tissue evidence="1">Brain</tissue>
    </source>
</reference>
<protein>
    <submittedName>
        <fullName evidence="1">Uncharacterized protein</fullName>
    </submittedName>
</protein>
<organism evidence="1">
    <name type="scientific">Nothobranchius furzeri</name>
    <name type="common">Turquoise killifish</name>
    <dbReference type="NCBI Taxonomy" id="105023"/>
    <lineage>
        <taxon>Eukaryota</taxon>
        <taxon>Metazoa</taxon>
        <taxon>Chordata</taxon>
        <taxon>Craniata</taxon>
        <taxon>Vertebrata</taxon>
        <taxon>Euteleostomi</taxon>
        <taxon>Actinopterygii</taxon>
        <taxon>Neopterygii</taxon>
        <taxon>Teleostei</taxon>
        <taxon>Neoteleostei</taxon>
        <taxon>Acanthomorphata</taxon>
        <taxon>Ovalentaria</taxon>
        <taxon>Atherinomorphae</taxon>
        <taxon>Cyprinodontiformes</taxon>
        <taxon>Nothobranchiidae</taxon>
        <taxon>Nothobranchius</taxon>
    </lineage>
</organism>
<sequence length="68" mass="7519">RCCSAIYNEKTEQPQVRSLVRLTCSGVDSSTFEVSIINETAAQKGGLHLLFLSFKPFDKKLTQTPTSP</sequence>
<proteinExistence type="predicted"/>
<gene>
    <name evidence="1" type="primary">Nfu_g_1_007698</name>
</gene>
<dbReference type="AlphaFoldDB" id="A0A1A8UH04"/>